<gene>
    <name evidence="2" type="ORF">RFI_22892</name>
</gene>
<name>X6MM16_RETFI</name>
<proteinExistence type="predicted"/>
<protein>
    <submittedName>
        <fullName evidence="2">Uncharacterized protein</fullName>
    </submittedName>
</protein>
<dbReference type="Proteomes" id="UP000023152">
    <property type="component" value="Unassembled WGS sequence"/>
</dbReference>
<dbReference type="AlphaFoldDB" id="X6MM16"/>
<comment type="caution">
    <text evidence="2">The sequence shown here is derived from an EMBL/GenBank/DDBJ whole genome shotgun (WGS) entry which is preliminary data.</text>
</comment>
<evidence type="ECO:0000313" key="2">
    <source>
        <dbReference type="EMBL" id="ETO14477.1"/>
    </source>
</evidence>
<sequence>MLFFRPGASQRVLDPNVQNEGDQGIPTAPRTVAKNTGQEQKTRHKGRRPFGADLTNTSLRVNNPSENGAHDVLKTAHVDHRRSKREILPTPDWFRKESKPLRLDSVLLLDEDGDVMMTGLTKDKANIEADVTFCTEMGPKKGDEWMPSVSKEVEQQLNDAFDAIAKYRRPFTVNQDKNVKNKITFFVLEMGCMF</sequence>
<evidence type="ECO:0000256" key="1">
    <source>
        <dbReference type="SAM" id="MobiDB-lite"/>
    </source>
</evidence>
<organism evidence="2 3">
    <name type="scientific">Reticulomyxa filosa</name>
    <dbReference type="NCBI Taxonomy" id="46433"/>
    <lineage>
        <taxon>Eukaryota</taxon>
        <taxon>Sar</taxon>
        <taxon>Rhizaria</taxon>
        <taxon>Retaria</taxon>
        <taxon>Foraminifera</taxon>
        <taxon>Monothalamids</taxon>
        <taxon>Reticulomyxidae</taxon>
        <taxon>Reticulomyxa</taxon>
    </lineage>
</organism>
<accession>X6MM16</accession>
<evidence type="ECO:0000313" key="3">
    <source>
        <dbReference type="Proteomes" id="UP000023152"/>
    </source>
</evidence>
<feature type="region of interest" description="Disordered" evidence="1">
    <location>
        <begin position="1"/>
        <end position="56"/>
    </location>
</feature>
<reference evidence="2 3" key="1">
    <citation type="journal article" date="2013" name="Curr. Biol.">
        <title>The Genome of the Foraminiferan Reticulomyxa filosa.</title>
        <authorList>
            <person name="Glockner G."/>
            <person name="Hulsmann N."/>
            <person name="Schleicher M."/>
            <person name="Noegel A.A."/>
            <person name="Eichinger L."/>
            <person name="Gallinger C."/>
            <person name="Pawlowski J."/>
            <person name="Sierra R."/>
            <person name="Euteneuer U."/>
            <person name="Pillet L."/>
            <person name="Moustafa A."/>
            <person name="Platzer M."/>
            <person name="Groth M."/>
            <person name="Szafranski K."/>
            <person name="Schliwa M."/>
        </authorList>
    </citation>
    <scope>NUCLEOTIDE SEQUENCE [LARGE SCALE GENOMIC DNA]</scope>
</reference>
<dbReference type="EMBL" id="ASPP01020011">
    <property type="protein sequence ID" value="ETO14477.1"/>
    <property type="molecule type" value="Genomic_DNA"/>
</dbReference>
<keyword evidence="3" id="KW-1185">Reference proteome</keyword>